<evidence type="ECO:0000256" key="1">
    <source>
        <dbReference type="SAM" id="Phobius"/>
    </source>
</evidence>
<protein>
    <recommendedName>
        <fullName evidence="4">DUF1097 domain-containing protein</fullName>
    </recommendedName>
</protein>
<keyword evidence="3" id="KW-1185">Reference proteome</keyword>
<organism evidence="2 3">
    <name type="scientific">Pontibacter rugosus</name>
    <dbReference type="NCBI Taxonomy" id="1745966"/>
    <lineage>
        <taxon>Bacteria</taxon>
        <taxon>Pseudomonadati</taxon>
        <taxon>Bacteroidota</taxon>
        <taxon>Cytophagia</taxon>
        <taxon>Cytophagales</taxon>
        <taxon>Hymenobacteraceae</taxon>
        <taxon>Pontibacter</taxon>
    </lineage>
</organism>
<sequence length="187" mass="20563">MRIAANIARMLLSTAACGLFSALAYYSIEHNGILFITPFTFTWALTLTNLDRVKINKFKALGLGMMLSLPVFFICLGLSIGFIPLIGQSSIGIMYTVAAVLMYLVSSTYVNMRSFKTGLVTTALLASLAALLTQQLNLFLLKQAPALASNPEMFFISWQLLAGLGINTGIWLNVKERYLTFTRSNKT</sequence>
<feature type="transmembrane region" description="Helical" evidence="1">
    <location>
        <begin position="92"/>
        <end position="112"/>
    </location>
</feature>
<dbReference type="RefSeq" id="WP_377527756.1">
    <property type="nucleotide sequence ID" value="NZ_JBHTLD010000101.1"/>
</dbReference>
<dbReference type="EMBL" id="JBHTLD010000101">
    <property type="protein sequence ID" value="MFD1186901.1"/>
    <property type="molecule type" value="Genomic_DNA"/>
</dbReference>
<gene>
    <name evidence="2" type="ORF">ACFQ2O_11860</name>
</gene>
<feature type="transmembrane region" description="Helical" evidence="1">
    <location>
        <begin position="7"/>
        <end position="26"/>
    </location>
</feature>
<feature type="transmembrane region" description="Helical" evidence="1">
    <location>
        <begin position="32"/>
        <end position="50"/>
    </location>
</feature>
<comment type="caution">
    <text evidence="2">The sequence shown here is derived from an EMBL/GenBank/DDBJ whole genome shotgun (WGS) entry which is preliminary data.</text>
</comment>
<evidence type="ECO:0008006" key="4">
    <source>
        <dbReference type="Google" id="ProtNLM"/>
    </source>
</evidence>
<evidence type="ECO:0000313" key="2">
    <source>
        <dbReference type="EMBL" id="MFD1186901.1"/>
    </source>
</evidence>
<name>A0ABW3SS09_9BACT</name>
<feature type="transmembrane region" description="Helical" evidence="1">
    <location>
        <begin position="153"/>
        <end position="174"/>
    </location>
</feature>
<reference evidence="3" key="1">
    <citation type="journal article" date="2019" name="Int. J. Syst. Evol. Microbiol.">
        <title>The Global Catalogue of Microorganisms (GCM) 10K type strain sequencing project: providing services to taxonomists for standard genome sequencing and annotation.</title>
        <authorList>
            <consortium name="The Broad Institute Genomics Platform"/>
            <consortium name="The Broad Institute Genome Sequencing Center for Infectious Disease"/>
            <person name="Wu L."/>
            <person name="Ma J."/>
        </authorList>
    </citation>
    <scope>NUCLEOTIDE SEQUENCE [LARGE SCALE GENOMIC DNA]</scope>
    <source>
        <strain evidence="3">JCM 31319</strain>
    </source>
</reference>
<feature type="transmembrane region" description="Helical" evidence="1">
    <location>
        <begin position="62"/>
        <end position="86"/>
    </location>
</feature>
<keyword evidence="1" id="KW-0812">Transmembrane</keyword>
<feature type="transmembrane region" description="Helical" evidence="1">
    <location>
        <begin position="119"/>
        <end position="141"/>
    </location>
</feature>
<evidence type="ECO:0000313" key="3">
    <source>
        <dbReference type="Proteomes" id="UP001597094"/>
    </source>
</evidence>
<dbReference type="Proteomes" id="UP001597094">
    <property type="component" value="Unassembled WGS sequence"/>
</dbReference>
<accession>A0ABW3SS09</accession>
<proteinExistence type="predicted"/>
<keyword evidence="1" id="KW-1133">Transmembrane helix</keyword>
<keyword evidence="1" id="KW-0472">Membrane</keyword>